<protein>
    <submittedName>
        <fullName evidence="2">Uncharacterized protein</fullName>
    </submittedName>
</protein>
<evidence type="ECO:0000313" key="2">
    <source>
        <dbReference type="EMBL" id="SJN47348.1"/>
    </source>
</evidence>
<evidence type="ECO:0000313" key="3">
    <source>
        <dbReference type="Proteomes" id="UP000196320"/>
    </source>
</evidence>
<dbReference type="Proteomes" id="UP000196320">
    <property type="component" value="Unassembled WGS sequence"/>
</dbReference>
<evidence type="ECO:0000256" key="1">
    <source>
        <dbReference type="SAM" id="MobiDB-lite"/>
    </source>
</evidence>
<feature type="region of interest" description="Disordered" evidence="1">
    <location>
        <begin position="121"/>
        <end position="143"/>
    </location>
</feature>
<organism evidence="2 3">
    <name type="scientific">Microbacterium esteraromaticum</name>
    <dbReference type="NCBI Taxonomy" id="57043"/>
    <lineage>
        <taxon>Bacteria</taxon>
        <taxon>Bacillati</taxon>
        <taxon>Actinomycetota</taxon>
        <taxon>Actinomycetes</taxon>
        <taxon>Micrococcales</taxon>
        <taxon>Microbacteriaceae</taxon>
        <taxon>Microbacterium</taxon>
    </lineage>
</organism>
<reference evidence="2 3" key="1">
    <citation type="submission" date="2017-02" db="EMBL/GenBank/DDBJ databases">
        <authorList>
            <person name="Peterson S.W."/>
        </authorList>
    </citation>
    <scope>NUCLEOTIDE SEQUENCE [LARGE SCALE GENOMIC DNA]</scope>
    <source>
        <strain evidence="2 3">B Mb 05.01</strain>
    </source>
</reference>
<proteinExistence type="predicted"/>
<gene>
    <name evidence="2" type="ORF">FM104_16005</name>
</gene>
<name>A0A1R4KSM0_9MICO</name>
<accession>A0A1R4KSM0</accession>
<dbReference type="EMBL" id="FUKO01000049">
    <property type="protein sequence ID" value="SJN47348.1"/>
    <property type="molecule type" value="Genomic_DNA"/>
</dbReference>
<sequence>MMALDAGLHRIEDAFSEHVLLAYEDPVTFGAGHFVLYPPEGSSPRFVIEEQYPPGVDWSDDDRVPTSWAWTAEARQRQPDGTHPWVSLAEGEIASADYAELLDLAEGWAKTVHDLAVREEALTPEPLTSPGEMRADQQRTFLT</sequence>
<keyword evidence="3" id="KW-1185">Reference proteome</keyword>
<dbReference type="AlphaFoldDB" id="A0A1R4KSM0"/>